<evidence type="ECO:0000313" key="8">
    <source>
        <dbReference type="Proteomes" id="UP000595220"/>
    </source>
</evidence>
<organism evidence="7 8">
    <name type="scientific">Schaalia meyeri</name>
    <dbReference type="NCBI Taxonomy" id="52773"/>
    <lineage>
        <taxon>Bacteria</taxon>
        <taxon>Bacillati</taxon>
        <taxon>Actinomycetota</taxon>
        <taxon>Actinomycetes</taxon>
        <taxon>Actinomycetales</taxon>
        <taxon>Actinomycetaceae</taxon>
        <taxon>Schaalia</taxon>
    </lineage>
</organism>
<gene>
    <name evidence="7" type="ORF">I6H42_05095</name>
</gene>
<keyword evidence="8" id="KW-1185">Reference proteome</keyword>
<name>A0AAP9Y5N8_9ACTO</name>
<dbReference type="Pfam" id="PF13440">
    <property type="entry name" value="Polysacc_synt_3"/>
    <property type="match status" value="1"/>
</dbReference>
<dbReference type="AlphaFoldDB" id="A0AAP9Y5N8"/>
<feature type="transmembrane region" description="Helical" evidence="6">
    <location>
        <begin position="365"/>
        <end position="385"/>
    </location>
</feature>
<evidence type="ECO:0000256" key="3">
    <source>
        <dbReference type="ARBA" id="ARBA00022692"/>
    </source>
</evidence>
<feature type="transmembrane region" description="Helical" evidence="6">
    <location>
        <begin position="182"/>
        <end position="200"/>
    </location>
</feature>
<evidence type="ECO:0000256" key="6">
    <source>
        <dbReference type="SAM" id="Phobius"/>
    </source>
</evidence>
<keyword evidence="2" id="KW-1003">Cell membrane</keyword>
<keyword evidence="4 6" id="KW-1133">Transmembrane helix</keyword>
<evidence type="ECO:0000256" key="2">
    <source>
        <dbReference type="ARBA" id="ARBA00022475"/>
    </source>
</evidence>
<feature type="transmembrane region" description="Helical" evidence="6">
    <location>
        <begin position="49"/>
        <end position="69"/>
    </location>
</feature>
<feature type="transmembrane region" description="Helical" evidence="6">
    <location>
        <begin position="259"/>
        <end position="280"/>
    </location>
</feature>
<dbReference type="InterPro" id="IPR050833">
    <property type="entry name" value="Poly_Biosynth_Transport"/>
</dbReference>
<feature type="transmembrane region" description="Helical" evidence="6">
    <location>
        <begin position="90"/>
        <end position="109"/>
    </location>
</feature>
<proteinExistence type="predicted"/>
<comment type="subcellular location">
    <subcellularLocation>
        <location evidence="1">Cell membrane</location>
        <topology evidence="1">Multi-pass membrane protein</topology>
    </subcellularLocation>
</comment>
<reference evidence="7 8" key="1">
    <citation type="submission" date="2020-12" db="EMBL/GenBank/DDBJ databases">
        <title>FDA dAtabase for Regulatory Grade micrObial Sequences (FDA-ARGOS): Supporting development and validation of Infectious Disease Dx tests.</title>
        <authorList>
            <person name="Sproer C."/>
            <person name="Gronow S."/>
            <person name="Severitt S."/>
            <person name="Schroder I."/>
            <person name="Tallon L."/>
            <person name="Sadzewicz L."/>
            <person name="Zhao X."/>
            <person name="Boylan J."/>
            <person name="Ott S."/>
            <person name="Bowen H."/>
            <person name="Vavikolanu K."/>
            <person name="Mehta A."/>
            <person name="Aluvathingal J."/>
            <person name="Nadendla S."/>
            <person name="Lowell S."/>
            <person name="Myers T."/>
            <person name="Yan Y."/>
            <person name="Sichtig H."/>
        </authorList>
    </citation>
    <scope>NUCLEOTIDE SEQUENCE [LARGE SCALE GENOMIC DNA]</scope>
    <source>
        <strain evidence="7 8">FDAARGOS_985</strain>
    </source>
</reference>
<feature type="transmembrane region" description="Helical" evidence="6">
    <location>
        <begin position="121"/>
        <end position="146"/>
    </location>
</feature>
<keyword evidence="5 6" id="KW-0472">Membrane</keyword>
<accession>A0AAP9Y5N8</accession>
<feature type="transmembrane region" description="Helical" evidence="6">
    <location>
        <begin position="331"/>
        <end position="353"/>
    </location>
</feature>
<protein>
    <submittedName>
        <fullName evidence="7">Oligosaccharide flippase family protein</fullName>
    </submittedName>
</protein>
<feature type="transmembrane region" description="Helical" evidence="6">
    <location>
        <begin position="21"/>
        <end position="43"/>
    </location>
</feature>
<evidence type="ECO:0000256" key="1">
    <source>
        <dbReference type="ARBA" id="ARBA00004651"/>
    </source>
</evidence>
<sequence length="434" mass="45200">MTNAPCAPDARPGVLRQVLTLLGGTLLAQLIAFVAQVGVARLYTDADLGYLGIFTSAATLGAAVAGARFDLSVVLPAPGDEATARSLTRLASRCLLVASGLATLVAALARPWVEARYGAALAGWMLAVGASILFLAQGQVCSYWLTRHRRFRVIASSSVVRSVAIAALQLLCGFLASGGLGAAIGATVAGQCIAVAYLSWRARDARRHPGDPTLARVAARYRKMALVGVPNVVVDAVRTSVIPLLIAGYSVASLGQFNLAWIALQAPVALIAGALSQVYLPRLSDTSAGQMTPLVRRVGGVALACSIPVFALLAWASPALFPLVFGPRWEAAGYFARALAPWLALTVATSPLSNVFVATYHQRRMLAFACVYCAAPLTWLAVSPYGIEATVAVMGIGMAVLLAGMVVMAYLTAREYDRGAAGDDAGQRSCAQRG</sequence>
<evidence type="ECO:0000313" key="7">
    <source>
        <dbReference type="EMBL" id="QQC43192.1"/>
    </source>
</evidence>
<dbReference type="RefSeq" id="WP_074633533.1">
    <property type="nucleotide sequence ID" value="NZ_CP066065.1"/>
</dbReference>
<dbReference type="EMBL" id="CP066065">
    <property type="protein sequence ID" value="QQC43192.1"/>
    <property type="molecule type" value="Genomic_DNA"/>
</dbReference>
<dbReference type="PANTHER" id="PTHR30250">
    <property type="entry name" value="PST FAMILY PREDICTED COLANIC ACID TRANSPORTER"/>
    <property type="match status" value="1"/>
</dbReference>
<keyword evidence="3 6" id="KW-0812">Transmembrane</keyword>
<feature type="transmembrane region" description="Helical" evidence="6">
    <location>
        <begin position="391"/>
        <end position="411"/>
    </location>
</feature>
<feature type="transmembrane region" description="Helical" evidence="6">
    <location>
        <begin position="224"/>
        <end position="247"/>
    </location>
</feature>
<dbReference type="GO" id="GO:0005886">
    <property type="term" value="C:plasma membrane"/>
    <property type="evidence" value="ECO:0007669"/>
    <property type="project" value="UniProtKB-SubCell"/>
</dbReference>
<evidence type="ECO:0000256" key="5">
    <source>
        <dbReference type="ARBA" id="ARBA00023136"/>
    </source>
</evidence>
<dbReference type="PANTHER" id="PTHR30250:SF28">
    <property type="entry name" value="POLYSACCHARIDE BIOSYNTHESIS PROTEIN"/>
    <property type="match status" value="1"/>
</dbReference>
<dbReference type="Proteomes" id="UP000595220">
    <property type="component" value="Chromosome"/>
</dbReference>
<evidence type="ECO:0000256" key="4">
    <source>
        <dbReference type="ARBA" id="ARBA00022989"/>
    </source>
</evidence>
<feature type="transmembrane region" description="Helical" evidence="6">
    <location>
        <begin position="158"/>
        <end position="176"/>
    </location>
</feature>
<feature type="transmembrane region" description="Helical" evidence="6">
    <location>
        <begin position="301"/>
        <end position="325"/>
    </location>
</feature>